<dbReference type="RefSeq" id="WP_270028196.1">
    <property type="nucleotide sequence ID" value="NZ_JAPDDP010000060.1"/>
</dbReference>
<evidence type="ECO:0000313" key="4">
    <source>
        <dbReference type="Proteomes" id="UP001147653"/>
    </source>
</evidence>
<dbReference type="Gene3D" id="2.150.10.10">
    <property type="entry name" value="Serralysin-like metalloprotease, C-terminal"/>
    <property type="match status" value="2"/>
</dbReference>
<gene>
    <name evidence="3" type="ORF">OJ997_25980</name>
</gene>
<keyword evidence="4" id="KW-1185">Reference proteome</keyword>
<dbReference type="SUPFAM" id="SSF51120">
    <property type="entry name" value="beta-Roll"/>
    <property type="match status" value="1"/>
</dbReference>
<evidence type="ECO:0000313" key="3">
    <source>
        <dbReference type="EMBL" id="MDA0183783.1"/>
    </source>
</evidence>
<feature type="signal peptide" evidence="2">
    <location>
        <begin position="1"/>
        <end position="18"/>
    </location>
</feature>
<evidence type="ECO:0000256" key="1">
    <source>
        <dbReference type="SAM" id="MobiDB-lite"/>
    </source>
</evidence>
<dbReference type="Pfam" id="PF00353">
    <property type="entry name" value="HemolysinCabind"/>
    <property type="match status" value="3"/>
</dbReference>
<dbReference type="InterPro" id="IPR011049">
    <property type="entry name" value="Serralysin-like_metalloprot_C"/>
</dbReference>
<accession>A0A9X3SAK4</accession>
<feature type="region of interest" description="Disordered" evidence="1">
    <location>
        <begin position="94"/>
        <end position="150"/>
    </location>
</feature>
<dbReference type="EMBL" id="JAPDDP010000060">
    <property type="protein sequence ID" value="MDA0183783.1"/>
    <property type="molecule type" value="Genomic_DNA"/>
</dbReference>
<evidence type="ECO:0000256" key="2">
    <source>
        <dbReference type="SAM" id="SignalP"/>
    </source>
</evidence>
<keyword evidence="2" id="KW-0732">Signal</keyword>
<dbReference type="GO" id="GO:0005509">
    <property type="term" value="F:calcium ion binding"/>
    <property type="evidence" value="ECO:0007669"/>
    <property type="project" value="InterPro"/>
</dbReference>
<sequence length="371" mass="38499">MKRLTVLFLLLLVAPAQAGTVEVRTHLDHGVEVRTYVFTAAPGEVNQVTVEPVGEGFRLVDAGAPVTGACPEGLCPEAYRLVVDLSDGDDTAIDRGGRIGEVSGGHGNDRLESDGGRMNGGEGDDTLIGGPGNNLLDGGPGQDALYGGPSNDGLLADGEGAAPVADLIDGGGGQDTATYTQRATPVRIELARDLGPEGDTLTSIEHATGGRADDVLIGDDAANNLDGAGGDDRIEGRGGDDYLEEDSGRDDVRGGAGDDRLELVGAHEVRCGSGLDRVNAIGGVVRLHADCERARGGGPVLRLTGGTVTPRWDARRYPHGCRLRITLGGTPITAGRPTRVRHPATLRFTLARGCRDVSGEPMHGQSFRLVR</sequence>
<feature type="region of interest" description="Disordered" evidence="1">
    <location>
        <begin position="223"/>
        <end position="257"/>
    </location>
</feature>
<feature type="compositionally biased region" description="Basic and acidic residues" evidence="1">
    <location>
        <begin position="230"/>
        <end position="240"/>
    </location>
</feature>
<reference evidence="3" key="1">
    <citation type="submission" date="2022-10" db="EMBL/GenBank/DDBJ databases">
        <title>The WGS of Solirubrobacter phytolaccae KCTC 29190.</title>
        <authorList>
            <person name="Jiang Z."/>
        </authorList>
    </citation>
    <scope>NUCLEOTIDE SEQUENCE</scope>
    <source>
        <strain evidence="3">KCTC 29190</strain>
    </source>
</reference>
<dbReference type="Proteomes" id="UP001147653">
    <property type="component" value="Unassembled WGS sequence"/>
</dbReference>
<dbReference type="AlphaFoldDB" id="A0A9X3SAK4"/>
<comment type="caution">
    <text evidence="3">The sequence shown here is derived from an EMBL/GenBank/DDBJ whole genome shotgun (WGS) entry which is preliminary data.</text>
</comment>
<feature type="chain" id="PRO_5040837829" description="Calcium-binding protein" evidence="2">
    <location>
        <begin position="19"/>
        <end position="371"/>
    </location>
</feature>
<dbReference type="InterPro" id="IPR001343">
    <property type="entry name" value="Hemolysn_Ca-bd"/>
</dbReference>
<protein>
    <recommendedName>
        <fullName evidence="5">Calcium-binding protein</fullName>
    </recommendedName>
</protein>
<name>A0A9X3SAK4_9ACTN</name>
<dbReference type="PRINTS" id="PR00313">
    <property type="entry name" value="CABNDNGRPT"/>
</dbReference>
<evidence type="ECO:0008006" key="5">
    <source>
        <dbReference type="Google" id="ProtNLM"/>
    </source>
</evidence>
<proteinExistence type="predicted"/>
<organism evidence="3 4">
    <name type="scientific">Solirubrobacter phytolaccae</name>
    <dbReference type="NCBI Taxonomy" id="1404360"/>
    <lineage>
        <taxon>Bacteria</taxon>
        <taxon>Bacillati</taxon>
        <taxon>Actinomycetota</taxon>
        <taxon>Thermoleophilia</taxon>
        <taxon>Solirubrobacterales</taxon>
        <taxon>Solirubrobacteraceae</taxon>
        <taxon>Solirubrobacter</taxon>
    </lineage>
</organism>